<dbReference type="AlphaFoldDB" id="A0AA36GTR8"/>
<dbReference type="EMBL" id="CATQJL010000223">
    <property type="protein sequence ID" value="CAJ0598123.1"/>
    <property type="molecule type" value="Genomic_DNA"/>
</dbReference>
<proteinExistence type="inferred from homology"/>
<dbReference type="InterPro" id="IPR007259">
    <property type="entry name" value="GCP"/>
</dbReference>
<dbReference type="GO" id="GO:0043015">
    <property type="term" value="F:gamma-tubulin binding"/>
    <property type="evidence" value="ECO:0007669"/>
    <property type="project" value="InterPro"/>
</dbReference>
<evidence type="ECO:0000259" key="7">
    <source>
        <dbReference type="Pfam" id="PF04130"/>
    </source>
</evidence>
<comment type="subcellular location">
    <subcellularLocation>
        <location evidence="1">Cytoplasm</location>
        <location evidence="1">Cytoskeleton</location>
    </subcellularLocation>
</comment>
<dbReference type="PANTHER" id="PTHR19302:SF14">
    <property type="entry name" value="GAMMA-TUBULIN COMPLEX COMPONENT 3"/>
    <property type="match status" value="1"/>
</dbReference>
<dbReference type="Gene3D" id="1.20.120.1900">
    <property type="entry name" value="Gamma-tubulin complex, C-terminal domain"/>
    <property type="match status" value="1"/>
</dbReference>
<comment type="caution">
    <text evidence="8">The sequence shown here is derived from an EMBL/GenBank/DDBJ whole genome shotgun (WGS) entry which is preliminary data.</text>
</comment>
<feature type="domain" description="Gamma tubulin complex component C-terminal" evidence="7">
    <location>
        <begin position="491"/>
        <end position="766"/>
    </location>
</feature>
<dbReference type="GO" id="GO:0007020">
    <property type="term" value="P:microtubule nucleation"/>
    <property type="evidence" value="ECO:0007669"/>
    <property type="project" value="InterPro"/>
</dbReference>
<comment type="similarity">
    <text evidence="2">Belongs to the TUBGCP family.</text>
</comment>
<keyword evidence="4" id="KW-0493">Microtubule</keyword>
<protein>
    <recommendedName>
        <fullName evidence="7">Gamma tubulin complex component C-terminal domain-containing protein</fullName>
    </recommendedName>
</protein>
<evidence type="ECO:0000256" key="1">
    <source>
        <dbReference type="ARBA" id="ARBA00004245"/>
    </source>
</evidence>
<dbReference type="PANTHER" id="PTHR19302">
    <property type="entry name" value="GAMMA TUBULIN COMPLEX PROTEIN"/>
    <property type="match status" value="1"/>
</dbReference>
<evidence type="ECO:0000256" key="5">
    <source>
        <dbReference type="ARBA" id="ARBA00023212"/>
    </source>
</evidence>
<reference evidence="8" key="1">
    <citation type="submission" date="2023-07" db="EMBL/GenBank/DDBJ databases">
        <authorList>
            <consortium name="CYATHOMIX"/>
        </authorList>
    </citation>
    <scope>NUCLEOTIDE SEQUENCE</scope>
    <source>
        <strain evidence="8">N/A</strain>
    </source>
</reference>
<organism evidence="8 9">
    <name type="scientific">Cylicocyclus nassatus</name>
    <name type="common">Nematode worm</name>
    <dbReference type="NCBI Taxonomy" id="53992"/>
    <lineage>
        <taxon>Eukaryota</taxon>
        <taxon>Metazoa</taxon>
        <taxon>Ecdysozoa</taxon>
        <taxon>Nematoda</taxon>
        <taxon>Chromadorea</taxon>
        <taxon>Rhabditida</taxon>
        <taxon>Rhabditina</taxon>
        <taxon>Rhabditomorpha</taxon>
        <taxon>Strongyloidea</taxon>
        <taxon>Strongylidae</taxon>
        <taxon>Cylicocyclus</taxon>
    </lineage>
</organism>
<dbReference type="Pfam" id="PF04130">
    <property type="entry name" value="GCP_C_terminal"/>
    <property type="match status" value="1"/>
</dbReference>
<evidence type="ECO:0000256" key="6">
    <source>
        <dbReference type="SAM" id="MobiDB-lite"/>
    </source>
</evidence>
<keyword evidence="5" id="KW-0206">Cytoskeleton</keyword>
<keyword evidence="9" id="KW-1185">Reference proteome</keyword>
<evidence type="ECO:0000313" key="9">
    <source>
        <dbReference type="Proteomes" id="UP001176961"/>
    </source>
</evidence>
<gene>
    <name evidence="8" type="ORF">CYNAS_LOCUS10106</name>
</gene>
<dbReference type="GO" id="GO:0000930">
    <property type="term" value="C:gamma-tubulin complex"/>
    <property type="evidence" value="ECO:0007669"/>
    <property type="project" value="TreeGrafter"/>
</dbReference>
<evidence type="ECO:0000256" key="3">
    <source>
        <dbReference type="ARBA" id="ARBA00022490"/>
    </source>
</evidence>
<dbReference type="InterPro" id="IPR042241">
    <property type="entry name" value="GCP_C_sf"/>
</dbReference>
<dbReference type="GO" id="GO:0000278">
    <property type="term" value="P:mitotic cell cycle"/>
    <property type="evidence" value="ECO:0007669"/>
    <property type="project" value="TreeGrafter"/>
</dbReference>
<name>A0AA36GTR8_CYLNA</name>
<dbReference type="GO" id="GO:0000922">
    <property type="term" value="C:spindle pole"/>
    <property type="evidence" value="ECO:0007669"/>
    <property type="project" value="InterPro"/>
</dbReference>
<dbReference type="GO" id="GO:0051225">
    <property type="term" value="P:spindle assembly"/>
    <property type="evidence" value="ECO:0007669"/>
    <property type="project" value="TreeGrafter"/>
</dbReference>
<keyword evidence="3" id="KW-0963">Cytoplasm</keyword>
<sequence>MNSQTNKQSSAVNALAAAFECQDISTLTKCANIFSQSNGNAQDSKDVARFHAKMNAKDPRFANLLMRTIDALRASPHIRDVDALVEVLFKCRMQHIFYSRGRERQEVRGSPMSPYFSRRSASRGKLHKIDNVRSDYNNHIPSASVSSPQTPSLYNSTSSISTPLTSANNPLFGSIASASSTANSTQSNDHARVLRHRSSMERAPLQSRMGTVATVAEKALCTELCGALVGLEGSYFRSDAQGYMRVLESCSLLKSQKSVVESILTLAHMYADIVRLQSQNSEDFFVQAFCTSSQDIIEEYIHDVGEIPVICRPLTLIRVAAAVEVWRDRLTELRRLHNLSRERGTTLLERMHSVYSSVWPNFVVDQVMHRCSEMLCRSISRLVSGCEVEENDEKALQRYPMDVDHLMEIPSFLSPWTANYIMKIEKSWKSMDCKKNTENLDKAKNIIATQLTPKAFYLLRERYKLERVVSDVCSLVCGNVVRSFVKEYHIMDHFDAARCFLLLHDPTFSLSLYQKFCESTHGLRSKLSQRDASNALVAAAAMSPIVKRFPFRVNLDTLSSVGVSLFVQPLHPFYHPAEPVLKIFSETDRKYEALFQFVWPVEMCLFMLSESTTSMGETPIRRRNKHESSSLRLISSLLTCAERVLLRIRIYIVEMVNQWFKKLRCWIDEAIDYDSIVDAHLKYLDGLTTSFFLQNDTEEIYGIILSIIQISYDLCNRCNEFFADLESNETPSSDSLTQFAVIRVKLQKILPTFIARVQDLAKQQNSTAYATLIGIGD</sequence>
<dbReference type="GO" id="GO:0031122">
    <property type="term" value="P:cytoplasmic microtubule organization"/>
    <property type="evidence" value="ECO:0007669"/>
    <property type="project" value="TreeGrafter"/>
</dbReference>
<dbReference type="GO" id="GO:0051011">
    <property type="term" value="F:microtubule minus-end binding"/>
    <property type="evidence" value="ECO:0007669"/>
    <property type="project" value="TreeGrafter"/>
</dbReference>
<evidence type="ECO:0000256" key="4">
    <source>
        <dbReference type="ARBA" id="ARBA00022701"/>
    </source>
</evidence>
<feature type="region of interest" description="Disordered" evidence="6">
    <location>
        <begin position="139"/>
        <end position="159"/>
    </location>
</feature>
<dbReference type="GO" id="GO:0005874">
    <property type="term" value="C:microtubule"/>
    <property type="evidence" value="ECO:0007669"/>
    <property type="project" value="UniProtKB-KW"/>
</dbReference>
<evidence type="ECO:0000313" key="8">
    <source>
        <dbReference type="EMBL" id="CAJ0598123.1"/>
    </source>
</evidence>
<accession>A0AA36GTR8</accession>
<dbReference type="InterPro" id="IPR040457">
    <property type="entry name" value="GCP_C"/>
</dbReference>
<dbReference type="GO" id="GO:0051321">
    <property type="term" value="P:meiotic cell cycle"/>
    <property type="evidence" value="ECO:0007669"/>
    <property type="project" value="TreeGrafter"/>
</dbReference>
<evidence type="ECO:0000256" key="2">
    <source>
        <dbReference type="ARBA" id="ARBA00010337"/>
    </source>
</evidence>
<dbReference type="Proteomes" id="UP001176961">
    <property type="component" value="Unassembled WGS sequence"/>
</dbReference>